<protein>
    <recommendedName>
        <fullName evidence="1">Tautomerase cis-CaaD-like domain-containing protein</fullName>
    </recommendedName>
</protein>
<dbReference type="EMBL" id="KN847045">
    <property type="protein sequence ID" value="KIW24092.1"/>
    <property type="molecule type" value="Genomic_DNA"/>
</dbReference>
<feature type="domain" description="Tautomerase cis-CaaD-like" evidence="1">
    <location>
        <begin position="1"/>
        <end position="143"/>
    </location>
</feature>
<proteinExistence type="predicted"/>
<evidence type="ECO:0000259" key="1">
    <source>
        <dbReference type="Pfam" id="PF14832"/>
    </source>
</evidence>
<dbReference type="RefSeq" id="XP_016244308.1">
    <property type="nucleotide sequence ID" value="XM_016397117.1"/>
</dbReference>
<sequence length="152" mass="17647">MPLWRIFSHPSIFTSAQREGISKAITDLYVSRGLPPFYVVVIFVDVDEKGIFVGGESKNNFVRIVVEQIARVMMGPETEEGKARRKAWMDRINDVLKPYIIDRAELEWELHIYETPRDLWRIQGLDPPPPFSEAEKLWAEKNKAIPYEAEQS</sequence>
<dbReference type="Pfam" id="PF14832">
    <property type="entry name" value="Tautomerase_3"/>
    <property type="match status" value="1"/>
</dbReference>
<gene>
    <name evidence="2" type="ORF">PV07_09826</name>
</gene>
<dbReference type="Gene3D" id="3.30.429.10">
    <property type="entry name" value="Macrophage Migration Inhibitory Factor"/>
    <property type="match status" value="1"/>
</dbReference>
<evidence type="ECO:0000313" key="3">
    <source>
        <dbReference type="Proteomes" id="UP000054466"/>
    </source>
</evidence>
<dbReference type="VEuPathDB" id="FungiDB:PV07_09826"/>
<organism evidence="2 3">
    <name type="scientific">Cladophialophora immunda</name>
    <dbReference type="NCBI Taxonomy" id="569365"/>
    <lineage>
        <taxon>Eukaryota</taxon>
        <taxon>Fungi</taxon>
        <taxon>Dikarya</taxon>
        <taxon>Ascomycota</taxon>
        <taxon>Pezizomycotina</taxon>
        <taxon>Eurotiomycetes</taxon>
        <taxon>Chaetothyriomycetidae</taxon>
        <taxon>Chaetothyriales</taxon>
        <taxon>Herpotrichiellaceae</taxon>
        <taxon>Cladophialophora</taxon>
    </lineage>
</organism>
<dbReference type="GeneID" id="27349020"/>
<evidence type="ECO:0000313" key="2">
    <source>
        <dbReference type="EMBL" id="KIW24092.1"/>
    </source>
</evidence>
<dbReference type="OrthoDB" id="2129288at2759"/>
<name>A0A0D2AGW1_9EURO</name>
<reference evidence="2 3" key="1">
    <citation type="submission" date="2015-01" db="EMBL/GenBank/DDBJ databases">
        <title>The Genome Sequence of Cladophialophora immunda CBS83496.</title>
        <authorList>
            <consortium name="The Broad Institute Genomics Platform"/>
            <person name="Cuomo C."/>
            <person name="de Hoog S."/>
            <person name="Gorbushina A."/>
            <person name="Stielow B."/>
            <person name="Teixiera M."/>
            <person name="Abouelleil A."/>
            <person name="Chapman S.B."/>
            <person name="Priest M."/>
            <person name="Young S.K."/>
            <person name="Wortman J."/>
            <person name="Nusbaum C."/>
            <person name="Birren B."/>
        </authorList>
    </citation>
    <scope>NUCLEOTIDE SEQUENCE [LARGE SCALE GENOMIC DNA]</scope>
    <source>
        <strain evidence="2 3">CBS 83496</strain>
    </source>
</reference>
<dbReference type="AlphaFoldDB" id="A0A0D2AGW1"/>
<accession>A0A0D2AGW1</accession>
<dbReference type="Proteomes" id="UP000054466">
    <property type="component" value="Unassembled WGS sequence"/>
</dbReference>
<keyword evidence="3" id="KW-1185">Reference proteome</keyword>
<dbReference type="InterPro" id="IPR028116">
    <property type="entry name" value="Cis-CaaD-like"/>
</dbReference>
<dbReference type="HOGENOM" id="CLU_113367_0_0_1"/>
<dbReference type="InterPro" id="IPR014347">
    <property type="entry name" value="Tautomerase/MIF_sf"/>
</dbReference>